<name>A0AC34Q798_9BILA</name>
<sequence>MPDTTHVANATRHYIWVNCNTDRIHLSKKMDKVTKSLSSASKNIESHENSGSIEAKLWNDDAEFNGSSKFVNHDEHCNSESTEEQSDFEYLIQHVAQTNGFSRIIPGEFLPFTTDGPIVYVSICIEIDDQIQYVWSTQPIPRNRSVIVCHDGHVRLQMFNRGLFIDENGKDQLREMQMVESKIFGIQGNNGRFQFTSLGDVHDASNKRLYK</sequence>
<evidence type="ECO:0000313" key="1">
    <source>
        <dbReference type="Proteomes" id="UP000887576"/>
    </source>
</evidence>
<dbReference type="WBParaSite" id="JU765_v2.g13594.t1">
    <property type="protein sequence ID" value="JU765_v2.g13594.t1"/>
    <property type="gene ID" value="JU765_v2.g13594"/>
</dbReference>
<reference evidence="2" key="1">
    <citation type="submission" date="2022-11" db="UniProtKB">
        <authorList>
            <consortium name="WormBaseParasite"/>
        </authorList>
    </citation>
    <scope>IDENTIFICATION</scope>
</reference>
<protein>
    <submittedName>
        <fullName evidence="2">Uncharacterized protein</fullName>
    </submittedName>
</protein>
<organism evidence="1 2">
    <name type="scientific">Panagrolaimus sp. JU765</name>
    <dbReference type="NCBI Taxonomy" id="591449"/>
    <lineage>
        <taxon>Eukaryota</taxon>
        <taxon>Metazoa</taxon>
        <taxon>Ecdysozoa</taxon>
        <taxon>Nematoda</taxon>
        <taxon>Chromadorea</taxon>
        <taxon>Rhabditida</taxon>
        <taxon>Tylenchina</taxon>
        <taxon>Panagrolaimomorpha</taxon>
        <taxon>Panagrolaimoidea</taxon>
        <taxon>Panagrolaimidae</taxon>
        <taxon>Panagrolaimus</taxon>
    </lineage>
</organism>
<evidence type="ECO:0000313" key="2">
    <source>
        <dbReference type="WBParaSite" id="JU765_v2.g13594.t1"/>
    </source>
</evidence>
<proteinExistence type="predicted"/>
<dbReference type="Proteomes" id="UP000887576">
    <property type="component" value="Unplaced"/>
</dbReference>
<accession>A0AC34Q798</accession>